<keyword evidence="5" id="KW-0255">Endonuclease</keyword>
<evidence type="ECO:0000313" key="5">
    <source>
        <dbReference type="EMBL" id="MBR7629347.1"/>
    </source>
</evidence>
<dbReference type="Proteomes" id="UP000675653">
    <property type="component" value="Unassembled WGS sequence"/>
</dbReference>
<dbReference type="EMBL" id="JAGRZL010000023">
    <property type="protein sequence ID" value="MBR7629347.1"/>
    <property type="molecule type" value="Genomic_DNA"/>
</dbReference>
<dbReference type="Gene3D" id="3.90.75.20">
    <property type="match status" value="1"/>
</dbReference>
<proteinExistence type="predicted"/>
<dbReference type="PROSITE" id="PS51032">
    <property type="entry name" value="AP2_ERF"/>
    <property type="match status" value="1"/>
</dbReference>
<gene>
    <name evidence="5" type="ORF">KAT72_10010</name>
</gene>
<evidence type="ECO:0000256" key="3">
    <source>
        <dbReference type="ARBA" id="ARBA00023163"/>
    </source>
</evidence>
<keyword evidence="6" id="KW-1185">Reference proteome</keyword>
<dbReference type="SUPFAM" id="SSF54171">
    <property type="entry name" value="DNA-binding domain"/>
    <property type="match status" value="1"/>
</dbReference>
<keyword evidence="1" id="KW-0805">Transcription regulation</keyword>
<evidence type="ECO:0000256" key="1">
    <source>
        <dbReference type="ARBA" id="ARBA00023015"/>
    </source>
</evidence>
<dbReference type="InterPro" id="IPR044925">
    <property type="entry name" value="His-Me_finger_sf"/>
</dbReference>
<dbReference type="Gene3D" id="3.30.730.10">
    <property type="entry name" value="AP2/ERF domain"/>
    <property type="match status" value="1"/>
</dbReference>
<comment type="caution">
    <text evidence="5">The sequence shown here is derived from an EMBL/GenBank/DDBJ whole genome shotgun (WGS) entry which is preliminary data.</text>
</comment>
<protein>
    <submittedName>
        <fullName evidence="5">HNH endonuclease</fullName>
    </submittedName>
</protein>
<evidence type="ECO:0000313" key="6">
    <source>
        <dbReference type="Proteomes" id="UP000675653"/>
    </source>
</evidence>
<dbReference type="GO" id="GO:0004519">
    <property type="term" value="F:endonuclease activity"/>
    <property type="evidence" value="ECO:0007669"/>
    <property type="project" value="UniProtKB-KW"/>
</dbReference>
<reference evidence="5 6" key="1">
    <citation type="submission" date="2021-04" db="EMBL/GenBank/DDBJ databases">
        <title>Draft Genome of Aeromonas popoffii ID682, isolated from a natural water source in Idaho.</title>
        <authorList>
            <person name="Testerman T."/>
            <person name="Graf J."/>
        </authorList>
    </citation>
    <scope>NUCLEOTIDE SEQUENCE [LARGE SCALE GENOMIC DNA]</scope>
    <source>
        <strain evidence="5 6">ID682</strain>
    </source>
</reference>
<organism evidence="5 6">
    <name type="scientific">Aeromonas popoffii</name>
    <dbReference type="NCBI Taxonomy" id="70856"/>
    <lineage>
        <taxon>Bacteria</taxon>
        <taxon>Pseudomonadati</taxon>
        <taxon>Pseudomonadota</taxon>
        <taxon>Gammaproteobacteria</taxon>
        <taxon>Aeromonadales</taxon>
        <taxon>Aeromonadaceae</taxon>
        <taxon>Aeromonas</taxon>
    </lineage>
</organism>
<evidence type="ECO:0000259" key="4">
    <source>
        <dbReference type="PROSITE" id="PS51032"/>
    </source>
</evidence>
<evidence type="ECO:0000256" key="2">
    <source>
        <dbReference type="ARBA" id="ARBA00023125"/>
    </source>
</evidence>
<dbReference type="InterPro" id="IPR016177">
    <property type="entry name" value="DNA-bd_dom_sf"/>
</dbReference>
<keyword evidence="3" id="KW-0804">Transcription</keyword>
<accession>A0ABS5GQD0</accession>
<feature type="domain" description="AP2/ERF" evidence="4">
    <location>
        <begin position="76"/>
        <end position="128"/>
    </location>
</feature>
<dbReference type="Pfam" id="PF13392">
    <property type="entry name" value="HNH_3"/>
    <property type="match status" value="1"/>
</dbReference>
<keyword evidence="5" id="KW-0540">Nuclease</keyword>
<dbReference type="InterPro" id="IPR036955">
    <property type="entry name" value="AP2/ERF_dom_sf"/>
</dbReference>
<dbReference type="InterPro" id="IPR003615">
    <property type="entry name" value="HNH_nuc"/>
</dbReference>
<keyword evidence="2" id="KW-0238">DNA-binding</keyword>
<name>A0ABS5GQD0_9GAMM</name>
<dbReference type="SUPFAM" id="SSF54060">
    <property type="entry name" value="His-Me finger endonucleases"/>
    <property type="match status" value="1"/>
</dbReference>
<keyword evidence="5" id="KW-0378">Hydrolase</keyword>
<sequence length="128" mass="14823">MSHGYYQVKFKGECFYAHQLVAMLADIKGWRLSRREPLRFCIDHLNGKRDDNRPKNLRVVTYRQNAANQKCYREGKLIGAWFEKRTGKWRSQIRVKGSRICLGTFPTEEAAHGAYVKKLGELGMTLAS</sequence>
<dbReference type="InterPro" id="IPR001471">
    <property type="entry name" value="AP2/ERF_dom"/>
</dbReference>